<feature type="transmembrane region" description="Helical" evidence="1">
    <location>
        <begin position="20"/>
        <end position="44"/>
    </location>
</feature>
<feature type="transmembrane region" description="Helical" evidence="1">
    <location>
        <begin position="382"/>
        <end position="400"/>
    </location>
</feature>
<dbReference type="RefSeq" id="WP_126824169.1">
    <property type="nucleotide sequence ID" value="NZ_JBHLWU010000002.1"/>
</dbReference>
<dbReference type="InterPro" id="IPR010288">
    <property type="entry name" value="EcsB_ABC"/>
</dbReference>
<dbReference type="Proteomes" id="UP000288669">
    <property type="component" value="Unassembled WGS sequence"/>
</dbReference>
<reference evidence="2 3" key="1">
    <citation type="submission" date="2017-05" db="EMBL/GenBank/DDBJ databases">
        <title>Vagococcus spp. assemblies.</title>
        <authorList>
            <person name="Gulvik C.A."/>
        </authorList>
    </citation>
    <scope>NUCLEOTIDE SEQUENCE [LARGE SCALE GENOMIC DNA]</scope>
    <source>
        <strain evidence="2 3">DSM 24756</strain>
    </source>
</reference>
<feature type="transmembrane region" description="Helical" evidence="1">
    <location>
        <begin position="173"/>
        <end position="205"/>
    </location>
</feature>
<feature type="transmembrane region" description="Helical" evidence="1">
    <location>
        <begin position="286"/>
        <end position="304"/>
    </location>
</feature>
<accession>A0A430AGJ6</accession>
<dbReference type="GO" id="GO:0016020">
    <property type="term" value="C:membrane"/>
    <property type="evidence" value="ECO:0007669"/>
    <property type="project" value="InterPro"/>
</dbReference>
<keyword evidence="3" id="KW-1185">Reference proteome</keyword>
<dbReference type="Pfam" id="PF05975">
    <property type="entry name" value="EcsB"/>
    <property type="match status" value="1"/>
</dbReference>
<dbReference type="AlphaFoldDB" id="A0A430AGJ6"/>
<dbReference type="OrthoDB" id="2447941at2"/>
<keyword evidence="1" id="KW-0472">Membrane</keyword>
<feature type="transmembrane region" description="Helical" evidence="1">
    <location>
        <begin position="310"/>
        <end position="330"/>
    </location>
</feature>
<organism evidence="2 3">
    <name type="scientific">Vagococcus entomophilus</name>
    <dbReference type="NCBI Taxonomy" id="1160095"/>
    <lineage>
        <taxon>Bacteria</taxon>
        <taxon>Bacillati</taxon>
        <taxon>Bacillota</taxon>
        <taxon>Bacilli</taxon>
        <taxon>Lactobacillales</taxon>
        <taxon>Enterococcaceae</taxon>
        <taxon>Vagococcus</taxon>
    </lineage>
</organism>
<evidence type="ECO:0000313" key="3">
    <source>
        <dbReference type="Proteomes" id="UP000288669"/>
    </source>
</evidence>
<dbReference type="EMBL" id="NGJZ01000002">
    <property type="protein sequence ID" value="RSU06967.1"/>
    <property type="molecule type" value="Genomic_DNA"/>
</dbReference>
<keyword evidence="1" id="KW-0812">Transmembrane</keyword>
<name>A0A430AGJ6_9ENTE</name>
<feature type="transmembrane region" description="Helical" evidence="1">
    <location>
        <begin position="138"/>
        <end position="161"/>
    </location>
</feature>
<sequence length="412" mass="47835">MMVELYKKRMAIYQKKMLRYMKYVFNDHFVLVGMFLLGGAAYYYSEILKTLTPASIVGRLVAFGGLFFVLFFGKVATLVEEADQQFLLPKEKQMRHYIAQAQKHTLGTVAPILALIVGVIVPLIVATGNHEERPIETYLVFLGMIFCLKFGNVSLQTLSFFQSNDQLKQRSHFFWYGISLLCIGLSIWVNSWCGAILAMIVAILLKQAEKKTIKTNMLDWHVMIELEKKRIHGIYRFIHLFTDVPGMEVSAKRRKWLDPLVKKISKEQSHTFEYLFARSFLRTTSYSGLYVRLVVLTSVMLFFLKDSWFVFGVSLLFLYLIGFQLIPIYAQFDYMLMVRLYPIDALQKTQAVQKLIGKLLILAGSIFWLVSVVSLANWQNSFYLLVAICVEIFLFIRWYLPQRLKKMHQSTS</sequence>
<gene>
    <name evidence="2" type="ORF">CBF30_06820</name>
</gene>
<dbReference type="PIRSF" id="PIRSF037259">
    <property type="entry name" value="EcsB_ABC"/>
    <property type="match status" value="1"/>
</dbReference>
<evidence type="ECO:0000256" key="1">
    <source>
        <dbReference type="SAM" id="Phobius"/>
    </source>
</evidence>
<protein>
    <recommendedName>
        <fullName evidence="4">Multidrug ABC transporter permease</fullName>
    </recommendedName>
</protein>
<feature type="transmembrane region" description="Helical" evidence="1">
    <location>
        <begin position="56"/>
        <end position="79"/>
    </location>
</feature>
<comment type="caution">
    <text evidence="2">The sequence shown here is derived from an EMBL/GenBank/DDBJ whole genome shotgun (WGS) entry which is preliminary data.</text>
</comment>
<keyword evidence="1" id="KW-1133">Transmembrane helix</keyword>
<evidence type="ECO:0000313" key="2">
    <source>
        <dbReference type="EMBL" id="RSU06967.1"/>
    </source>
</evidence>
<proteinExistence type="predicted"/>
<feature type="transmembrane region" description="Helical" evidence="1">
    <location>
        <begin position="355"/>
        <end position="376"/>
    </location>
</feature>
<feature type="transmembrane region" description="Helical" evidence="1">
    <location>
        <begin position="106"/>
        <end position="126"/>
    </location>
</feature>
<evidence type="ECO:0008006" key="4">
    <source>
        <dbReference type="Google" id="ProtNLM"/>
    </source>
</evidence>